<dbReference type="PANTHER" id="PTHR10151">
    <property type="entry name" value="ECTONUCLEOTIDE PYROPHOSPHATASE/PHOSPHODIESTERASE"/>
    <property type="match status" value="1"/>
</dbReference>
<keyword evidence="1" id="KW-0378">Hydrolase</keyword>
<gene>
    <name evidence="1" type="ORF">NCTC13315_02281</name>
</gene>
<dbReference type="InterPro" id="IPR002591">
    <property type="entry name" value="Phosphodiest/P_Trfase"/>
</dbReference>
<sequence>MMKKTVVINVVGLTHELIGKNTPFLSQWLAKGKVAYINPCLPAVTCSVQSCYLTGRWPAEHGIVGNGWYFRDECEIKFWRQSNKLVSAPKIWDIAKKLDPSFVCSTMFWWYNMYSTADFTATPRPIYAADGRKFSDCYTKPAELREQLQTKLGTFPLFDFWGPKTSIHSSLWIAKAAMFVEERTPATLTLIYLPHLDYELQRVGPYHPKVAKELQEIDNVCADLISFYESKQAQVIVLSEYGITEVNHPIHLNKILREHGYLQLREEQGGELLDAGASSAFAVADHQLAHIYINDKNKISAVRTLLESIPGIEHVYGKAEKATHHLNHARAGELVAVADSQSWFTYYYWLDDAKAPDFARTVDIHRKPGYDPVELVVDPNIKAIKLKVGLKLLKKKLGFRYLLDVIPLDATLIKGSHGRYPDKNSQAPLIISQQKDLIPNTPLPAIDVQSIILTHLTGKEQIMSTGG</sequence>
<dbReference type="GO" id="GO:0016787">
    <property type="term" value="F:hydrolase activity"/>
    <property type="evidence" value="ECO:0007669"/>
    <property type="project" value="UniProtKB-KW"/>
</dbReference>
<name>A0A378I3H9_9GAMM</name>
<dbReference type="CDD" id="cd16018">
    <property type="entry name" value="Enpp"/>
    <property type="match status" value="1"/>
</dbReference>
<dbReference type="AlphaFoldDB" id="A0A378I3H9"/>
<dbReference type="Pfam" id="PF01663">
    <property type="entry name" value="Phosphodiest"/>
    <property type="match status" value="1"/>
</dbReference>
<keyword evidence="2" id="KW-1185">Reference proteome</keyword>
<evidence type="ECO:0000313" key="2">
    <source>
        <dbReference type="Proteomes" id="UP000254968"/>
    </source>
</evidence>
<dbReference type="SUPFAM" id="SSF53649">
    <property type="entry name" value="Alkaline phosphatase-like"/>
    <property type="match status" value="1"/>
</dbReference>
<evidence type="ECO:0000313" key="1">
    <source>
        <dbReference type="EMBL" id="STX29729.1"/>
    </source>
</evidence>
<dbReference type="RefSeq" id="WP_207385182.1">
    <property type="nucleotide sequence ID" value="NZ_CAAAHO010000002.1"/>
</dbReference>
<protein>
    <submittedName>
        <fullName evidence="1">Phosphonoacetate hydrolase</fullName>
    </submittedName>
</protein>
<dbReference type="PANTHER" id="PTHR10151:SF120">
    <property type="entry name" value="BIS(5'-ADENOSYL)-TRIPHOSPHATASE"/>
    <property type="match status" value="1"/>
</dbReference>
<organism evidence="1 2">
    <name type="scientific">Legionella beliardensis</name>
    <dbReference type="NCBI Taxonomy" id="91822"/>
    <lineage>
        <taxon>Bacteria</taxon>
        <taxon>Pseudomonadati</taxon>
        <taxon>Pseudomonadota</taxon>
        <taxon>Gammaproteobacteria</taxon>
        <taxon>Legionellales</taxon>
        <taxon>Legionellaceae</taxon>
        <taxon>Legionella</taxon>
    </lineage>
</organism>
<accession>A0A378I3H9</accession>
<dbReference type="Proteomes" id="UP000254968">
    <property type="component" value="Unassembled WGS sequence"/>
</dbReference>
<reference evidence="1 2" key="1">
    <citation type="submission" date="2018-06" db="EMBL/GenBank/DDBJ databases">
        <authorList>
            <consortium name="Pathogen Informatics"/>
            <person name="Doyle S."/>
        </authorList>
    </citation>
    <scope>NUCLEOTIDE SEQUENCE [LARGE SCALE GENOMIC DNA]</scope>
    <source>
        <strain evidence="1 2">NCTC13315</strain>
    </source>
</reference>
<dbReference type="InterPro" id="IPR017850">
    <property type="entry name" value="Alkaline_phosphatase_core_sf"/>
</dbReference>
<dbReference type="EMBL" id="UGNV01000001">
    <property type="protein sequence ID" value="STX29729.1"/>
    <property type="molecule type" value="Genomic_DNA"/>
</dbReference>
<dbReference type="Gene3D" id="3.40.720.10">
    <property type="entry name" value="Alkaline Phosphatase, subunit A"/>
    <property type="match status" value="1"/>
</dbReference>
<proteinExistence type="predicted"/>